<gene>
    <name evidence="2" type="ORF">LDJ79_04285</name>
</gene>
<dbReference type="InterPro" id="IPR021367">
    <property type="entry name" value="DUF2982"/>
</dbReference>
<reference evidence="3" key="1">
    <citation type="submission" date="2023-07" db="EMBL/GenBank/DDBJ databases">
        <title>Molecular identification of indigenous halophilic bacteria isolated from red sea cost, biodegradation of synthetic dyes and assessment of degraded metabolite toxicity.</title>
        <authorList>
            <person name="Chaieb K."/>
            <person name="Altayb H.N."/>
        </authorList>
    </citation>
    <scope>NUCLEOTIDE SEQUENCE [LARGE SCALE GENOMIC DNA]</scope>
    <source>
        <strain evidence="3">K20</strain>
    </source>
</reference>
<evidence type="ECO:0000313" key="2">
    <source>
        <dbReference type="EMBL" id="MCA2015317.1"/>
    </source>
</evidence>
<dbReference type="RefSeq" id="WP_225249714.1">
    <property type="nucleotide sequence ID" value="NZ_JAIWIU010000025.1"/>
</dbReference>
<organism evidence="2 3">
    <name type="scientific">Vibrio tritonius</name>
    <dbReference type="NCBI Taxonomy" id="1435069"/>
    <lineage>
        <taxon>Bacteria</taxon>
        <taxon>Pseudomonadati</taxon>
        <taxon>Pseudomonadota</taxon>
        <taxon>Gammaproteobacteria</taxon>
        <taxon>Vibrionales</taxon>
        <taxon>Vibrionaceae</taxon>
        <taxon>Vibrio</taxon>
    </lineage>
</organism>
<name>A0ABS7YI25_9VIBR</name>
<keyword evidence="1" id="KW-0472">Membrane</keyword>
<evidence type="ECO:0000256" key="1">
    <source>
        <dbReference type="SAM" id="Phobius"/>
    </source>
</evidence>
<dbReference type="Proteomes" id="UP001199044">
    <property type="component" value="Unassembled WGS sequence"/>
</dbReference>
<dbReference type="Pfam" id="PF11201">
    <property type="entry name" value="DUF2982"/>
    <property type="match status" value="1"/>
</dbReference>
<keyword evidence="1" id="KW-0812">Transmembrane</keyword>
<sequence>MQTVHLSNHYIDLQTPWIKWGAIGLFGILFCLTLWLAPTPYLVVVIVCLLLILFGLSYWLLRLSLVQFTLTATHLSQQVAKGGWVIKWSNVQSIGVCEYQNAEGWCKPLPWIGIRLKHYEPYLESICPRLASDILMSQRALLYLGAKQNPMGVQFEDIILDALPYQASNGKQYSGLKAMLANRMRYQREFHGYDIYISTADLDRDAEDFVGLARRYLAAAEPEPNHH</sequence>
<protein>
    <submittedName>
        <fullName evidence="2">DUF2982 domain-containing protein</fullName>
    </submittedName>
</protein>
<feature type="transmembrane region" description="Helical" evidence="1">
    <location>
        <begin position="17"/>
        <end position="35"/>
    </location>
</feature>
<keyword evidence="3" id="KW-1185">Reference proteome</keyword>
<keyword evidence="1" id="KW-1133">Transmembrane helix</keyword>
<proteinExistence type="predicted"/>
<dbReference type="EMBL" id="JAIWIU010000025">
    <property type="protein sequence ID" value="MCA2015317.1"/>
    <property type="molecule type" value="Genomic_DNA"/>
</dbReference>
<comment type="caution">
    <text evidence="2">The sequence shown here is derived from an EMBL/GenBank/DDBJ whole genome shotgun (WGS) entry which is preliminary data.</text>
</comment>
<feature type="transmembrane region" description="Helical" evidence="1">
    <location>
        <begin position="41"/>
        <end position="61"/>
    </location>
</feature>
<evidence type="ECO:0000313" key="3">
    <source>
        <dbReference type="Proteomes" id="UP001199044"/>
    </source>
</evidence>
<accession>A0ABS7YI25</accession>